<sequence>MTEDHHIFTDCSKIWNRVGAAFVHCANKQEITKSQYRLADHNTVYMAEVSAIHKAIDYILDHELYNAEIVSDSRSALMTVESLRDSREFIWQIKKRLKDREDIKLMSVRAHKGEMGNERADLLAKEASNRDLIDVQFTYSKVQIRNINNKKLTENWQCRWMQSKNGKWTRLIYPEINMTRLSAKFYYNQNITGHGIFGAFLNRMFGKDCKCQCGEDETIKHVLMVRLVLDSYGMPESGILGGNLKWLGQYDECVGVQAPSKENTSVGDFRGKYCTLQVPLKLGSVSHPISIAVCLPDSCYPNKTNFNLLRKYNLNGSLVEVGKILQSAFSNVTLTCKATSRKLTAGAIVVM</sequence>
<organism evidence="9 10">
    <name type="scientific">Araneus ventricosus</name>
    <name type="common">Orbweaver spider</name>
    <name type="synonym">Epeira ventricosa</name>
    <dbReference type="NCBI Taxonomy" id="182803"/>
    <lineage>
        <taxon>Eukaryota</taxon>
        <taxon>Metazoa</taxon>
        <taxon>Ecdysozoa</taxon>
        <taxon>Arthropoda</taxon>
        <taxon>Chelicerata</taxon>
        <taxon>Arachnida</taxon>
        <taxon>Araneae</taxon>
        <taxon>Araneomorphae</taxon>
        <taxon>Entelegynae</taxon>
        <taxon>Araneoidea</taxon>
        <taxon>Araneidae</taxon>
        <taxon>Araneus</taxon>
    </lineage>
</organism>
<dbReference type="InterPro" id="IPR012337">
    <property type="entry name" value="RNaseH-like_sf"/>
</dbReference>
<evidence type="ECO:0000256" key="7">
    <source>
        <dbReference type="ARBA" id="ARBA00022801"/>
    </source>
</evidence>
<dbReference type="InterPro" id="IPR036397">
    <property type="entry name" value="RNaseH_sf"/>
</dbReference>
<keyword evidence="6" id="KW-0255">Endonuclease</keyword>
<dbReference type="OrthoDB" id="8063979at2759"/>
<evidence type="ECO:0000256" key="6">
    <source>
        <dbReference type="ARBA" id="ARBA00022759"/>
    </source>
</evidence>
<dbReference type="PROSITE" id="PS50879">
    <property type="entry name" value="RNASE_H_1"/>
    <property type="match status" value="1"/>
</dbReference>
<dbReference type="GO" id="GO:0043137">
    <property type="term" value="P:DNA replication, removal of RNA primer"/>
    <property type="evidence" value="ECO:0007669"/>
    <property type="project" value="TreeGrafter"/>
</dbReference>
<dbReference type="Pfam" id="PF00075">
    <property type="entry name" value="RNase_H"/>
    <property type="match status" value="1"/>
</dbReference>
<keyword evidence="7" id="KW-0378">Hydrolase</keyword>
<dbReference type="Proteomes" id="UP000499080">
    <property type="component" value="Unassembled WGS sequence"/>
</dbReference>
<evidence type="ECO:0000313" key="9">
    <source>
        <dbReference type="EMBL" id="GBN53728.1"/>
    </source>
</evidence>
<feature type="domain" description="RNase H type-1" evidence="8">
    <location>
        <begin position="1"/>
        <end position="129"/>
    </location>
</feature>
<comment type="similarity">
    <text evidence="2">Belongs to the RNase H family.</text>
</comment>
<keyword evidence="10" id="KW-1185">Reference proteome</keyword>
<dbReference type="Pfam" id="PF20146">
    <property type="entry name" value="NRF"/>
    <property type="match status" value="1"/>
</dbReference>
<dbReference type="SMART" id="SM00703">
    <property type="entry name" value="NRF"/>
    <property type="match status" value="1"/>
</dbReference>
<dbReference type="EC" id="3.1.26.4" evidence="3"/>
<evidence type="ECO:0000256" key="3">
    <source>
        <dbReference type="ARBA" id="ARBA00012180"/>
    </source>
</evidence>
<gene>
    <name evidence="9" type="ORF">AVEN_4258_1</name>
</gene>
<name>A0A4Y2PP74_ARAVE</name>
<evidence type="ECO:0000313" key="10">
    <source>
        <dbReference type="Proteomes" id="UP000499080"/>
    </source>
</evidence>
<evidence type="ECO:0000256" key="1">
    <source>
        <dbReference type="ARBA" id="ARBA00000077"/>
    </source>
</evidence>
<dbReference type="GO" id="GO:0003676">
    <property type="term" value="F:nucleic acid binding"/>
    <property type="evidence" value="ECO:0007669"/>
    <property type="project" value="InterPro"/>
</dbReference>
<dbReference type="InterPro" id="IPR002156">
    <property type="entry name" value="RNaseH_domain"/>
</dbReference>
<keyword evidence="4" id="KW-0540">Nuclease</keyword>
<dbReference type="SUPFAM" id="SSF53098">
    <property type="entry name" value="Ribonuclease H-like"/>
    <property type="match status" value="1"/>
</dbReference>
<evidence type="ECO:0000256" key="5">
    <source>
        <dbReference type="ARBA" id="ARBA00022723"/>
    </source>
</evidence>
<accession>A0A4Y2PP74</accession>
<comment type="catalytic activity">
    <reaction evidence="1">
        <text>Endonucleolytic cleavage to 5'-phosphomonoester.</text>
        <dbReference type="EC" id="3.1.26.4"/>
    </reaction>
</comment>
<evidence type="ECO:0000256" key="4">
    <source>
        <dbReference type="ARBA" id="ARBA00022722"/>
    </source>
</evidence>
<dbReference type="EMBL" id="BGPR01011941">
    <property type="protein sequence ID" value="GBN53728.1"/>
    <property type="molecule type" value="Genomic_DNA"/>
</dbReference>
<dbReference type="InterPro" id="IPR006621">
    <property type="entry name" value="Nose-resist-to-fluoxetine_N"/>
</dbReference>
<proteinExistence type="inferred from homology"/>
<dbReference type="PANTHER" id="PTHR10642">
    <property type="entry name" value="RIBONUCLEASE H1"/>
    <property type="match status" value="1"/>
</dbReference>
<dbReference type="AlphaFoldDB" id="A0A4Y2PP74"/>
<comment type="caution">
    <text evidence="9">The sequence shown here is derived from an EMBL/GenBank/DDBJ whole genome shotgun (WGS) entry which is preliminary data.</text>
</comment>
<dbReference type="GO" id="GO:0004523">
    <property type="term" value="F:RNA-DNA hybrid ribonuclease activity"/>
    <property type="evidence" value="ECO:0007669"/>
    <property type="project" value="UniProtKB-EC"/>
</dbReference>
<evidence type="ECO:0000256" key="2">
    <source>
        <dbReference type="ARBA" id="ARBA00005300"/>
    </source>
</evidence>
<evidence type="ECO:0000259" key="8">
    <source>
        <dbReference type="PROSITE" id="PS50879"/>
    </source>
</evidence>
<keyword evidence="5" id="KW-0479">Metal-binding</keyword>
<protein>
    <recommendedName>
        <fullName evidence="3">ribonuclease H</fullName>
        <ecNumber evidence="3">3.1.26.4</ecNumber>
    </recommendedName>
</protein>
<dbReference type="CDD" id="cd09276">
    <property type="entry name" value="Rnase_HI_RT_non_LTR"/>
    <property type="match status" value="1"/>
</dbReference>
<dbReference type="GO" id="GO:0046872">
    <property type="term" value="F:metal ion binding"/>
    <property type="evidence" value="ECO:0007669"/>
    <property type="project" value="UniProtKB-KW"/>
</dbReference>
<dbReference type="InterPro" id="IPR050092">
    <property type="entry name" value="RNase_H"/>
</dbReference>
<dbReference type="PANTHER" id="PTHR10642:SF26">
    <property type="entry name" value="RIBONUCLEASE H1"/>
    <property type="match status" value="1"/>
</dbReference>
<dbReference type="Gene3D" id="3.30.420.10">
    <property type="entry name" value="Ribonuclease H-like superfamily/Ribonuclease H"/>
    <property type="match status" value="1"/>
</dbReference>
<reference evidence="9 10" key="1">
    <citation type="journal article" date="2019" name="Sci. Rep.">
        <title>Orb-weaving spider Araneus ventricosus genome elucidates the spidroin gene catalogue.</title>
        <authorList>
            <person name="Kono N."/>
            <person name="Nakamura H."/>
            <person name="Ohtoshi R."/>
            <person name="Moran D.A.P."/>
            <person name="Shinohara A."/>
            <person name="Yoshida Y."/>
            <person name="Fujiwara M."/>
            <person name="Mori M."/>
            <person name="Tomita M."/>
            <person name="Arakawa K."/>
        </authorList>
    </citation>
    <scope>NUCLEOTIDE SEQUENCE [LARGE SCALE GENOMIC DNA]</scope>
</reference>